<dbReference type="Proteomes" id="UP000177596">
    <property type="component" value="Unassembled WGS sequence"/>
</dbReference>
<evidence type="ECO:0000313" key="1">
    <source>
        <dbReference type="EMBL" id="OGM88818.1"/>
    </source>
</evidence>
<gene>
    <name evidence="1" type="ORF">A2573_00255</name>
</gene>
<comment type="caution">
    <text evidence="1">The sequence shown here is derived from an EMBL/GenBank/DDBJ whole genome shotgun (WGS) entry which is preliminary data.</text>
</comment>
<proteinExistence type="predicted"/>
<dbReference type="EMBL" id="MGIL01000004">
    <property type="protein sequence ID" value="OGM88818.1"/>
    <property type="molecule type" value="Genomic_DNA"/>
</dbReference>
<sequence>MRIGIVGSMQFTEKMMELRDVLEKMGHDVFLTKAASPFVGKSDREKEKIKIFQKMNKDVIRGFWKQMQGADAILVANYDKNGIKNYIGGNTLMEIGFAHILNQKIYLLNPVPDIPYYKTEIEATKPLVLNGDLGRLSQPK</sequence>
<accession>A0A1F8DLR7</accession>
<protein>
    <recommendedName>
        <fullName evidence="3">Maf-like protein</fullName>
    </recommendedName>
</protein>
<evidence type="ECO:0000313" key="2">
    <source>
        <dbReference type="Proteomes" id="UP000177596"/>
    </source>
</evidence>
<dbReference type="AlphaFoldDB" id="A0A1F8DLR7"/>
<reference evidence="1 2" key="1">
    <citation type="journal article" date="2016" name="Nat. Commun.">
        <title>Thousands of microbial genomes shed light on interconnected biogeochemical processes in an aquifer system.</title>
        <authorList>
            <person name="Anantharaman K."/>
            <person name="Brown C.T."/>
            <person name="Hug L.A."/>
            <person name="Sharon I."/>
            <person name="Castelle C.J."/>
            <person name="Probst A.J."/>
            <person name="Thomas B.C."/>
            <person name="Singh A."/>
            <person name="Wilkins M.J."/>
            <person name="Karaoz U."/>
            <person name="Brodie E.L."/>
            <person name="Williams K.H."/>
            <person name="Hubbard S.S."/>
            <person name="Banfield J.F."/>
        </authorList>
    </citation>
    <scope>NUCLEOTIDE SEQUENCE [LARGE SCALE GENOMIC DNA]</scope>
</reference>
<evidence type="ECO:0008006" key="3">
    <source>
        <dbReference type="Google" id="ProtNLM"/>
    </source>
</evidence>
<name>A0A1F8DLR7_9BACT</name>
<organism evidence="1 2">
    <name type="scientific">Candidatus Woesebacteria bacterium RIFOXYD1_FULL_43_18</name>
    <dbReference type="NCBI Taxonomy" id="1802551"/>
    <lineage>
        <taxon>Bacteria</taxon>
        <taxon>Candidatus Woeseibacteriota</taxon>
    </lineage>
</organism>